<protein>
    <recommendedName>
        <fullName evidence="2">Cas12f1-like TNB domain-containing protein</fullName>
    </recommendedName>
</protein>
<organism evidence="3 4">
    <name type="scientific">Cupriavidus necator</name>
    <name type="common">Alcaligenes eutrophus</name>
    <name type="synonym">Ralstonia eutropha</name>
    <dbReference type="NCBI Taxonomy" id="106590"/>
    <lineage>
        <taxon>Bacteria</taxon>
        <taxon>Pseudomonadati</taxon>
        <taxon>Pseudomonadota</taxon>
        <taxon>Betaproteobacteria</taxon>
        <taxon>Burkholderiales</taxon>
        <taxon>Burkholderiaceae</taxon>
        <taxon>Cupriavidus</taxon>
    </lineage>
</organism>
<proteinExistence type="predicted"/>
<dbReference type="GO" id="GO:0003677">
    <property type="term" value="F:DNA binding"/>
    <property type="evidence" value="ECO:0007669"/>
    <property type="project" value="UniProtKB-KW"/>
</dbReference>
<evidence type="ECO:0000256" key="1">
    <source>
        <dbReference type="ARBA" id="ARBA00023125"/>
    </source>
</evidence>
<sequence length="78" mass="9214">MWFKEVDEAYFTQDCHVCGSRSCPKWLVGLSVRRWRCSHCFAEHEPRHQRRLQHSQARLGLARRIPHCCVPPIGVTQQ</sequence>
<dbReference type="RefSeq" id="WP_114133320.1">
    <property type="nucleotide sequence ID" value="NZ_CP068435.1"/>
</dbReference>
<feature type="domain" description="Cas12f1-like TNB" evidence="2">
    <location>
        <begin position="3"/>
        <end position="44"/>
    </location>
</feature>
<dbReference type="EMBL" id="QDHA01000044">
    <property type="protein sequence ID" value="RCJ06799.1"/>
    <property type="molecule type" value="Genomic_DNA"/>
</dbReference>
<dbReference type="Proteomes" id="UP000253501">
    <property type="component" value="Unassembled WGS sequence"/>
</dbReference>
<accession>A0A367PG18</accession>
<dbReference type="InterPro" id="IPR010095">
    <property type="entry name" value="Cas12f1-like_TNB"/>
</dbReference>
<evidence type="ECO:0000259" key="2">
    <source>
        <dbReference type="Pfam" id="PF07282"/>
    </source>
</evidence>
<keyword evidence="1" id="KW-0238">DNA-binding</keyword>
<dbReference type="Pfam" id="PF07282">
    <property type="entry name" value="Cas12f1-like_TNB"/>
    <property type="match status" value="1"/>
</dbReference>
<reference evidence="3 4" key="1">
    <citation type="submission" date="2018-04" db="EMBL/GenBank/DDBJ databases">
        <title>Cupriavidus necator CR12 genome sequencing and assembly.</title>
        <authorList>
            <person name="Ben Fekih I."/>
            <person name="Mazhar H.S."/>
            <person name="Bello S.K."/>
            <person name="Rensing C."/>
        </authorList>
    </citation>
    <scope>NUCLEOTIDE SEQUENCE [LARGE SCALE GENOMIC DNA]</scope>
    <source>
        <strain evidence="3 4">CR12</strain>
    </source>
</reference>
<gene>
    <name evidence="3" type="ORF">DDK22_19285</name>
</gene>
<evidence type="ECO:0000313" key="3">
    <source>
        <dbReference type="EMBL" id="RCJ06799.1"/>
    </source>
</evidence>
<comment type="caution">
    <text evidence="3">The sequence shown here is derived from an EMBL/GenBank/DDBJ whole genome shotgun (WGS) entry which is preliminary data.</text>
</comment>
<dbReference type="AlphaFoldDB" id="A0A367PG18"/>
<name>A0A367PG18_CUPNE</name>
<evidence type="ECO:0000313" key="4">
    <source>
        <dbReference type="Proteomes" id="UP000253501"/>
    </source>
</evidence>